<proteinExistence type="predicted"/>
<feature type="signal peptide" evidence="2">
    <location>
        <begin position="1"/>
        <end position="27"/>
    </location>
</feature>
<gene>
    <name evidence="3" type="ORF">DUNSADRAFT_15018</name>
</gene>
<keyword evidence="4" id="KW-1185">Reference proteome</keyword>
<evidence type="ECO:0000256" key="1">
    <source>
        <dbReference type="SAM" id="MobiDB-lite"/>
    </source>
</evidence>
<comment type="caution">
    <text evidence="3">The sequence shown here is derived from an EMBL/GenBank/DDBJ whole genome shotgun (WGS) entry which is preliminary data.</text>
</comment>
<evidence type="ECO:0008006" key="5">
    <source>
        <dbReference type="Google" id="ProtNLM"/>
    </source>
</evidence>
<sequence>MGGARTIFSAFSAASICVMLWHSRAAARHIPGSVREESTFEVSTLFEASKDQGGNFMAMAMDQRNGRMYASDRSNIYMLRKGSAEGLEIELYVGGSGTPGSARDGPRLSTKKEESSTNAAMPEQDLPAILSQPHALCVDPCGSLFVADGGNFSIRKVDAKTGYVSTVAGQSGHQGIHDGPGPIAQFSAPASLWCLPDGDVYVGDTGKRALRLIHSSQGCKEGGKGRSDTAGYMHAFEVALVAGALGLAGWATWTAIMLAGIPERIRTLHAHHTSNRPSRQPSLNNEGPFVEEPFPGDARGSLTSTLIEVSDGEGEHIERDMRTANPTSSLLD</sequence>
<dbReference type="EMBL" id="MU070076">
    <property type="protein sequence ID" value="KAF5830127.1"/>
    <property type="molecule type" value="Genomic_DNA"/>
</dbReference>
<evidence type="ECO:0000313" key="4">
    <source>
        <dbReference type="Proteomes" id="UP000815325"/>
    </source>
</evidence>
<dbReference type="Gene3D" id="2.120.10.30">
    <property type="entry name" value="TolB, C-terminal domain"/>
    <property type="match status" value="1"/>
</dbReference>
<organism evidence="3 4">
    <name type="scientific">Dunaliella salina</name>
    <name type="common">Green alga</name>
    <name type="synonym">Protococcus salinus</name>
    <dbReference type="NCBI Taxonomy" id="3046"/>
    <lineage>
        <taxon>Eukaryota</taxon>
        <taxon>Viridiplantae</taxon>
        <taxon>Chlorophyta</taxon>
        <taxon>core chlorophytes</taxon>
        <taxon>Chlorophyceae</taxon>
        <taxon>CS clade</taxon>
        <taxon>Chlamydomonadales</taxon>
        <taxon>Dunaliellaceae</taxon>
        <taxon>Dunaliella</taxon>
    </lineage>
</organism>
<reference evidence="3" key="1">
    <citation type="submission" date="2017-08" db="EMBL/GenBank/DDBJ databases">
        <authorList>
            <person name="Polle J.E."/>
            <person name="Barry K."/>
            <person name="Cushman J."/>
            <person name="Schmutz J."/>
            <person name="Tran D."/>
            <person name="Hathwaick L.T."/>
            <person name="Yim W.C."/>
            <person name="Jenkins J."/>
            <person name="Mckie-Krisberg Z.M."/>
            <person name="Prochnik S."/>
            <person name="Lindquist E."/>
            <person name="Dockter R.B."/>
            <person name="Adam C."/>
            <person name="Molina H."/>
            <person name="Bunkerborg J."/>
            <person name="Jin E."/>
            <person name="Buchheim M."/>
            <person name="Magnuson J."/>
        </authorList>
    </citation>
    <scope>NUCLEOTIDE SEQUENCE</scope>
    <source>
        <strain evidence="3">CCAP 19/18</strain>
    </source>
</reference>
<accession>A0ABQ7G6A9</accession>
<feature type="compositionally biased region" description="Basic and acidic residues" evidence="1">
    <location>
        <begin position="104"/>
        <end position="115"/>
    </location>
</feature>
<dbReference type="PANTHER" id="PTHR46388:SF2">
    <property type="entry name" value="NHL REPEAT-CONTAINING PROTEIN 2"/>
    <property type="match status" value="1"/>
</dbReference>
<dbReference type="PANTHER" id="PTHR46388">
    <property type="entry name" value="NHL REPEAT-CONTAINING PROTEIN 2"/>
    <property type="match status" value="1"/>
</dbReference>
<protein>
    <recommendedName>
        <fullName evidence="5">NHL repeat-containing protein</fullName>
    </recommendedName>
</protein>
<feature type="compositionally biased region" description="Basic and acidic residues" evidence="1">
    <location>
        <begin position="313"/>
        <end position="322"/>
    </location>
</feature>
<feature type="region of interest" description="Disordered" evidence="1">
    <location>
        <begin position="271"/>
        <end position="332"/>
    </location>
</feature>
<dbReference type="SUPFAM" id="SSF63825">
    <property type="entry name" value="YWTD domain"/>
    <property type="match status" value="1"/>
</dbReference>
<dbReference type="InterPro" id="IPR011042">
    <property type="entry name" value="6-blade_b-propeller_TolB-like"/>
</dbReference>
<keyword evidence="2" id="KW-0732">Signal</keyword>
<feature type="region of interest" description="Disordered" evidence="1">
    <location>
        <begin position="95"/>
        <end position="120"/>
    </location>
</feature>
<name>A0ABQ7G6A9_DUNSA</name>
<feature type="chain" id="PRO_5047205624" description="NHL repeat-containing protein" evidence="2">
    <location>
        <begin position="28"/>
        <end position="332"/>
    </location>
</feature>
<feature type="compositionally biased region" description="Polar residues" evidence="1">
    <location>
        <begin position="275"/>
        <end position="285"/>
    </location>
</feature>
<dbReference type="Proteomes" id="UP000815325">
    <property type="component" value="Unassembled WGS sequence"/>
</dbReference>
<evidence type="ECO:0000313" key="3">
    <source>
        <dbReference type="EMBL" id="KAF5830127.1"/>
    </source>
</evidence>
<evidence type="ECO:0000256" key="2">
    <source>
        <dbReference type="SAM" id="SignalP"/>
    </source>
</evidence>